<dbReference type="AlphaFoldDB" id="A0A1H3E766"/>
<organism evidence="2 3">
    <name type="scientific">Delftia lacustris</name>
    <dbReference type="NCBI Taxonomy" id="558537"/>
    <lineage>
        <taxon>Bacteria</taxon>
        <taxon>Pseudomonadati</taxon>
        <taxon>Pseudomonadota</taxon>
        <taxon>Betaproteobacteria</taxon>
        <taxon>Burkholderiales</taxon>
        <taxon>Comamonadaceae</taxon>
        <taxon>Delftia</taxon>
    </lineage>
</organism>
<evidence type="ECO:0000313" key="3">
    <source>
        <dbReference type="Proteomes" id="UP000183417"/>
    </source>
</evidence>
<sequence length="233" mass="25007">MNFTPPPSAPEESVAIPNRRTDPQDVFDVKTDVYLNWLTGFRNWTAGLVTWLTTFLTEMAQAMLTVEGNKNAAQAAASAAATSAQNAAIVAGASRWAPGSYAQGDAVWSPQSLLTYRRVPAGTTASALDPAQDPAGWRLSGSPQSMPQQELTTAGPHHLIVGMHYIVLHPQCECLMPAGSAPQEQLRVTNRSGALTPVLRRNGGKFSGIEDDLALDSRYADRVFTQTATLGWI</sequence>
<dbReference type="RefSeq" id="WP_013804202.1">
    <property type="nucleotide sequence ID" value="NZ_CP141274.1"/>
</dbReference>
<dbReference type="GeneID" id="94694880"/>
<protein>
    <submittedName>
        <fullName evidence="2">Uncharacterized protein</fullName>
    </submittedName>
</protein>
<accession>A0A1H3E766</accession>
<dbReference type="Proteomes" id="UP000183417">
    <property type="component" value="Unassembled WGS sequence"/>
</dbReference>
<feature type="region of interest" description="Disordered" evidence="1">
    <location>
        <begin position="125"/>
        <end position="150"/>
    </location>
</feature>
<evidence type="ECO:0000313" key="2">
    <source>
        <dbReference type="EMBL" id="SDX74495.1"/>
    </source>
</evidence>
<dbReference type="EMBL" id="FNPE01000001">
    <property type="protein sequence ID" value="SDX74495.1"/>
    <property type="molecule type" value="Genomic_DNA"/>
</dbReference>
<gene>
    <name evidence="2" type="ORF">SAMN05421547_10168</name>
</gene>
<evidence type="ECO:0000256" key="1">
    <source>
        <dbReference type="SAM" id="MobiDB-lite"/>
    </source>
</evidence>
<name>A0A1H3E766_9BURK</name>
<feature type="compositionally biased region" description="Polar residues" evidence="1">
    <location>
        <begin position="141"/>
        <end position="150"/>
    </location>
</feature>
<proteinExistence type="predicted"/>
<reference evidence="2 3" key="1">
    <citation type="submission" date="2016-10" db="EMBL/GenBank/DDBJ databases">
        <authorList>
            <person name="de Groot N.N."/>
        </authorList>
    </citation>
    <scope>NUCLEOTIDE SEQUENCE [LARGE SCALE GENOMIC DNA]</scope>
    <source>
        <strain evidence="2 3">LMG 24775</strain>
    </source>
</reference>